<proteinExistence type="predicted"/>
<dbReference type="EC" id="3.6.1.67" evidence="5"/>
<comment type="cofactor">
    <cofactor evidence="3">
        <name>Mg(2+)</name>
        <dbReference type="ChEBI" id="CHEBI:18420"/>
    </cofactor>
    <text evidence="3">Binds 1 Mg(2+) ion per subunit.</text>
</comment>
<dbReference type="GO" id="GO:0019177">
    <property type="term" value="F:dihydroneopterin triphosphate pyrophosphohydrolase activity"/>
    <property type="evidence" value="ECO:0007669"/>
    <property type="project" value="UniProtKB-EC"/>
</dbReference>
<evidence type="ECO:0000313" key="5">
    <source>
        <dbReference type="EMBL" id="QMT40526.1"/>
    </source>
</evidence>
<dbReference type="InterPro" id="IPR000086">
    <property type="entry name" value="NUDIX_hydrolase_dom"/>
</dbReference>
<feature type="binding site" evidence="3">
    <location>
        <position position="62"/>
    </location>
    <ligand>
        <name>Mg(2+)</name>
        <dbReference type="ChEBI" id="CHEBI:18420"/>
    </ligand>
</feature>
<feature type="binding site" evidence="2">
    <location>
        <position position="42"/>
    </location>
    <ligand>
        <name>substrate</name>
    </ligand>
</feature>
<dbReference type="Gene3D" id="3.90.79.10">
    <property type="entry name" value="Nucleoside Triphosphate Pyrophosphohydrolase"/>
    <property type="match status" value="1"/>
</dbReference>
<dbReference type="EMBL" id="CP059567">
    <property type="protein sequence ID" value="QMT40526.1"/>
    <property type="molecule type" value="Genomic_DNA"/>
</dbReference>
<dbReference type="CDD" id="cd04664">
    <property type="entry name" value="NUDIX_DHNTPase_like"/>
    <property type="match status" value="1"/>
</dbReference>
<dbReference type="GO" id="GO:0046872">
    <property type="term" value="F:metal ion binding"/>
    <property type="evidence" value="ECO:0007669"/>
    <property type="project" value="UniProtKB-KW"/>
</dbReference>
<organism evidence="5 6">
    <name type="scientific">Neisseria shayeganii</name>
    <dbReference type="NCBI Taxonomy" id="607712"/>
    <lineage>
        <taxon>Bacteria</taxon>
        <taxon>Pseudomonadati</taxon>
        <taxon>Pseudomonadota</taxon>
        <taxon>Betaproteobacteria</taxon>
        <taxon>Neisseriales</taxon>
        <taxon>Neisseriaceae</taxon>
        <taxon>Neisseria</taxon>
    </lineage>
</organism>
<evidence type="ECO:0000256" key="2">
    <source>
        <dbReference type="PIRSR" id="PIRSR603564-1"/>
    </source>
</evidence>
<dbReference type="PRINTS" id="PR01404">
    <property type="entry name" value="NPPPHYDRLASE"/>
</dbReference>
<feature type="binding site" evidence="2">
    <location>
        <position position="31"/>
    </location>
    <ligand>
        <name>substrate</name>
    </ligand>
</feature>
<dbReference type="AlphaFoldDB" id="A0A7D7S524"/>
<feature type="domain" description="Nudix hydrolase" evidence="4">
    <location>
        <begin position="8"/>
        <end position="148"/>
    </location>
</feature>
<dbReference type="PANTHER" id="PTHR43736:SF1">
    <property type="entry name" value="DIHYDRONEOPTERIN TRIPHOSPHATE DIPHOSPHATASE"/>
    <property type="match status" value="1"/>
</dbReference>
<dbReference type="PANTHER" id="PTHR43736">
    <property type="entry name" value="ADP-RIBOSE PYROPHOSPHATASE"/>
    <property type="match status" value="1"/>
</dbReference>
<dbReference type="KEGG" id="nsg:H3L94_00140"/>
<dbReference type="RefSeq" id="WP_182122177.1">
    <property type="nucleotide sequence ID" value="NZ_CP059567.1"/>
</dbReference>
<feature type="binding site" evidence="3">
    <location>
        <position position="119"/>
    </location>
    <ligand>
        <name>Mg(2+)</name>
        <dbReference type="ChEBI" id="CHEBI:18420"/>
    </ligand>
</feature>
<protein>
    <submittedName>
        <fullName evidence="5">Dihydroneopterin triphosphate diphosphatase</fullName>
        <ecNumber evidence="5">3.6.1.67</ecNumber>
    </submittedName>
</protein>
<evidence type="ECO:0000313" key="6">
    <source>
        <dbReference type="Proteomes" id="UP000514752"/>
    </source>
</evidence>
<feature type="binding site" evidence="2">
    <location>
        <position position="137"/>
    </location>
    <ligand>
        <name>substrate</name>
    </ligand>
</feature>
<dbReference type="InterPro" id="IPR015797">
    <property type="entry name" value="NUDIX_hydrolase-like_dom_sf"/>
</dbReference>
<evidence type="ECO:0000256" key="3">
    <source>
        <dbReference type="PIRSR" id="PIRSR603564-2"/>
    </source>
</evidence>
<accession>A0A7D7S524</accession>
<dbReference type="GO" id="GO:0008828">
    <property type="term" value="F:dATP diphosphatase activity"/>
    <property type="evidence" value="ECO:0007669"/>
    <property type="project" value="InterPro"/>
</dbReference>
<dbReference type="SUPFAM" id="SSF55811">
    <property type="entry name" value="Nudix"/>
    <property type="match status" value="1"/>
</dbReference>
<reference evidence="5 6" key="1">
    <citation type="submission" date="2020-07" db="EMBL/GenBank/DDBJ databases">
        <title>Genomic diversity of species in the Neisseriaceae family.</title>
        <authorList>
            <person name="Vincent A.T."/>
            <person name="Bernet E."/>
            <person name="Veyrier F.J."/>
        </authorList>
    </citation>
    <scope>NUCLEOTIDE SEQUENCE [LARGE SCALE GENOMIC DNA]</scope>
    <source>
        <strain evidence="5 6">DSM 22244</strain>
    </source>
</reference>
<dbReference type="NCBIfam" id="NF006961">
    <property type="entry name" value="PRK09438.1"/>
    <property type="match status" value="1"/>
</dbReference>
<dbReference type="InterPro" id="IPR020084">
    <property type="entry name" value="NUDIX_hydrolase_CS"/>
</dbReference>
<feature type="binding site" evidence="3">
    <location>
        <position position="58"/>
    </location>
    <ligand>
        <name>Mg(2+)</name>
        <dbReference type="ChEBI" id="CHEBI:18420"/>
    </ligand>
</feature>
<sequence length="164" mass="18119">MSAVANTPFKRPVSVLVVLHDGCGRALLLERADRAGFWQSVTGSLEDGETPAAAALREVGEETGLLLPPERIDNWHLSTSYEIYPHWRHRYPPGTTRNTEHTFCALIPADAPVRLSPREHRACLWLPLAEAARKVFSPSNRAALLRLAGWPPEAGRETPKIGGR</sequence>
<dbReference type="PROSITE" id="PS51462">
    <property type="entry name" value="NUDIX"/>
    <property type="match status" value="1"/>
</dbReference>
<keyword evidence="3" id="KW-0479">Metal-binding</keyword>
<name>A0A7D7S524_9NEIS</name>
<dbReference type="PROSITE" id="PS00893">
    <property type="entry name" value="NUDIX_BOX"/>
    <property type="match status" value="1"/>
</dbReference>
<dbReference type="GO" id="GO:0046656">
    <property type="term" value="P:folic acid biosynthetic process"/>
    <property type="evidence" value="ECO:0007669"/>
    <property type="project" value="InterPro"/>
</dbReference>
<feature type="binding site" evidence="2">
    <location>
        <position position="10"/>
    </location>
    <ligand>
        <name>substrate</name>
    </ligand>
</feature>
<keyword evidence="3" id="KW-0460">Magnesium</keyword>
<gene>
    <name evidence="5" type="primary">nudB</name>
    <name evidence="5" type="ORF">H3L94_00140</name>
</gene>
<dbReference type="Proteomes" id="UP000514752">
    <property type="component" value="Chromosome"/>
</dbReference>
<keyword evidence="1 5" id="KW-0378">Hydrolase</keyword>
<evidence type="ECO:0000256" key="1">
    <source>
        <dbReference type="ARBA" id="ARBA00022801"/>
    </source>
</evidence>
<evidence type="ECO:0000259" key="4">
    <source>
        <dbReference type="PROSITE" id="PS51462"/>
    </source>
</evidence>
<dbReference type="Pfam" id="PF00293">
    <property type="entry name" value="NUDIX"/>
    <property type="match status" value="1"/>
</dbReference>
<dbReference type="InterPro" id="IPR003564">
    <property type="entry name" value="DHNTPase"/>
</dbReference>